<sequence>MKSTAVPRALATALLSCMACAAAQAEDVPSLSFDQAYQRLLDVSDGLDAARARQAGKAQLETASRRLRLPEISGEVQRIDLQKTVELPLGSLAPVAEAYGIDSPLRFVDEQWHTRPSLKATLPLYTGGAIPARQATARAARRQADAELEQEQQALLPELARVYFGQRLAELAVVVRKQAWSGLQGHLEDTRALEREGFATAAQRLQAEVAQDQAQREYRRAVNDLESVRATLSLTLRAGTLVGTRTELFIVRRPLADLGEFREAALQRHPQLARLRAVLDQAEQGARLQRATLKPQMYAFGQYGFRRSDALLTEPDWVFGIALKYTFFSGTDRPRQLAAANAQVDEAEAGLNEARNRIEIAVVRAYGDLDTARQQYLLLESSLARARENVRLQTLSFREGQATSQDVVDARVALSAALIERAKAAYDYDVALAQLLQASGQPEMYAALLAASGKVEAP</sequence>
<dbReference type="Proteomes" id="UP000292627">
    <property type="component" value="Unassembled WGS sequence"/>
</dbReference>
<dbReference type="PANTHER" id="PTHR30026">
    <property type="entry name" value="OUTER MEMBRANE PROTEIN TOLC"/>
    <property type="match status" value="1"/>
</dbReference>
<dbReference type="Pfam" id="PF02321">
    <property type="entry name" value="OEP"/>
    <property type="match status" value="1"/>
</dbReference>
<keyword evidence="7" id="KW-0998">Cell outer membrane</keyword>
<feature type="chain" id="PRO_5020846743" evidence="9">
    <location>
        <begin position="26"/>
        <end position="458"/>
    </location>
</feature>
<evidence type="ECO:0000256" key="1">
    <source>
        <dbReference type="ARBA" id="ARBA00004442"/>
    </source>
</evidence>
<dbReference type="GO" id="GO:0009279">
    <property type="term" value="C:cell outer membrane"/>
    <property type="evidence" value="ECO:0007669"/>
    <property type="project" value="UniProtKB-SubCell"/>
</dbReference>
<keyword evidence="8" id="KW-0175">Coiled coil</keyword>
<evidence type="ECO:0000256" key="7">
    <source>
        <dbReference type="ARBA" id="ARBA00023237"/>
    </source>
</evidence>
<keyword evidence="5" id="KW-0812">Transmembrane</keyword>
<dbReference type="AlphaFoldDB" id="A0A4Q8L596"/>
<dbReference type="SUPFAM" id="SSF56954">
    <property type="entry name" value="Outer membrane efflux proteins (OEP)"/>
    <property type="match status" value="1"/>
</dbReference>
<evidence type="ECO:0000313" key="10">
    <source>
        <dbReference type="EMBL" id="TAA20119.1"/>
    </source>
</evidence>
<comment type="caution">
    <text evidence="10">The sequence shown here is derived from an EMBL/GenBank/DDBJ whole genome shotgun (WGS) entry which is preliminary data.</text>
</comment>
<dbReference type="PANTHER" id="PTHR30026:SF5">
    <property type="entry name" value="ABC-TYPE EFFLUX SYSTEM SECRETIN COMPONENT"/>
    <property type="match status" value="1"/>
</dbReference>
<organism evidence="10 11">
    <name type="scientific">Pseudoxanthomonas winnipegensis</name>
    <dbReference type="NCBI Taxonomy" id="2480810"/>
    <lineage>
        <taxon>Bacteria</taxon>
        <taxon>Pseudomonadati</taxon>
        <taxon>Pseudomonadota</taxon>
        <taxon>Gammaproteobacteria</taxon>
        <taxon>Lysobacterales</taxon>
        <taxon>Lysobacteraceae</taxon>
        <taxon>Pseudoxanthomonas</taxon>
    </lineage>
</organism>
<keyword evidence="3" id="KW-0813">Transport</keyword>
<feature type="coiled-coil region" evidence="8">
    <location>
        <begin position="337"/>
        <end position="389"/>
    </location>
</feature>
<gene>
    <name evidence="10" type="ORF">EA660_18985</name>
</gene>
<name>A0A4Q8L596_9GAMM</name>
<dbReference type="RefSeq" id="WP_130553014.1">
    <property type="nucleotide sequence ID" value="NZ_SHMC01000011.1"/>
</dbReference>
<evidence type="ECO:0000256" key="9">
    <source>
        <dbReference type="SAM" id="SignalP"/>
    </source>
</evidence>
<keyword evidence="6" id="KW-0472">Membrane</keyword>
<evidence type="ECO:0000256" key="8">
    <source>
        <dbReference type="SAM" id="Coils"/>
    </source>
</evidence>
<proteinExistence type="inferred from homology"/>
<reference evidence="10 11" key="1">
    <citation type="submission" date="2019-02" db="EMBL/GenBank/DDBJ databases">
        <title>WGS of Pseudoxanthomonas species novum from clinical isolates.</title>
        <authorList>
            <person name="Bernier A.-M."/>
            <person name="Bernard K."/>
            <person name="Vachon A."/>
        </authorList>
    </citation>
    <scope>NUCLEOTIDE SEQUENCE [LARGE SCALE GENOMIC DNA]</scope>
    <source>
        <strain evidence="10 11">NML171200</strain>
    </source>
</reference>
<dbReference type="GO" id="GO:1990281">
    <property type="term" value="C:efflux pump complex"/>
    <property type="evidence" value="ECO:0007669"/>
    <property type="project" value="TreeGrafter"/>
</dbReference>
<dbReference type="InterPro" id="IPR051906">
    <property type="entry name" value="TolC-like"/>
</dbReference>
<dbReference type="Gene3D" id="1.20.1600.10">
    <property type="entry name" value="Outer membrane efflux proteins (OEP)"/>
    <property type="match status" value="1"/>
</dbReference>
<evidence type="ECO:0000256" key="6">
    <source>
        <dbReference type="ARBA" id="ARBA00023136"/>
    </source>
</evidence>
<comment type="subcellular location">
    <subcellularLocation>
        <location evidence="1">Cell outer membrane</location>
    </subcellularLocation>
</comment>
<feature type="signal peptide" evidence="9">
    <location>
        <begin position="1"/>
        <end position="25"/>
    </location>
</feature>
<evidence type="ECO:0000256" key="2">
    <source>
        <dbReference type="ARBA" id="ARBA00007613"/>
    </source>
</evidence>
<keyword evidence="4" id="KW-1134">Transmembrane beta strand</keyword>
<evidence type="ECO:0000256" key="3">
    <source>
        <dbReference type="ARBA" id="ARBA00022448"/>
    </source>
</evidence>
<dbReference type="GO" id="GO:0015562">
    <property type="term" value="F:efflux transmembrane transporter activity"/>
    <property type="evidence" value="ECO:0007669"/>
    <property type="project" value="InterPro"/>
</dbReference>
<dbReference type="InterPro" id="IPR003423">
    <property type="entry name" value="OMP_efflux"/>
</dbReference>
<evidence type="ECO:0000256" key="5">
    <source>
        <dbReference type="ARBA" id="ARBA00022692"/>
    </source>
</evidence>
<dbReference type="OrthoDB" id="187483at2"/>
<evidence type="ECO:0000256" key="4">
    <source>
        <dbReference type="ARBA" id="ARBA00022452"/>
    </source>
</evidence>
<evidence type="ECO:0000313" key="11">
    <source>
        <dbReference type="Proteomes" id="UP000292627"/>
    </source>
</evidence>
<accession>A0A4Q8L596</accession>
<protein>
    <submittedName>
        <fullName evidence="10">TolC family protein</fullName>
    </submittedName>
</protein>
<comment type="similarity">
    <text evidence="2">Belongs to the outer membrane factor (OMF) (TC 1.B.17) family.</text>
</comment>
<dbReference type="EMBL" id="SHMC01000011">
    <property type="protein sequence ID" value="TAA20119.1"/>
    <property type="molecule type" value="Genomic_DNA"/>
</dbReference>
<dbReference type="GO" id="GO:0015288">
    <property type="term" value="F:porin activity"/>
    <property type="evidence" value="ECO:0007669"/>
    <property type="project" value="TreeGrafter"/>
</dbReference>
<keyword evidence="9" id="KW-0732">Signal</keyword>